<gene>
    <name evidence="1" type="ORF">M9H77_04670</name>
</gene>
<protein>
    <submittedName>
        <fullName evidence="1">Uncharacterized protein</fullName>
    </submittedName>
</protein>
<reference evidence="2" key="1">
    <citation type="journal article" date="2023" name="Nat. Plants">
        <title>Single-cell RNA sequencing provides a high-resolution roadmap for understanding the multicellular compartmentation of specialized metabolism.</title>
        <authorList>
            <person name="Sun S."/>
            <person name="Shen X."/>
            <person name="Li Y."/>
            <person name="Li Y."/>
            <person name="Wang S."/>
            <person name="Li R."/>
            <person name="Zhang H."/>
            <person name="Shen G."/>
            <person name="Guo B."/>
            <person name="Wei J."/>
            <person name="Xu J."/>
            <person name="St-Pierre B."/>
            <person name="Chen S."/>
            <person name="Sun C."/>
        </authorList>
    </citation>
    <scope>NUCLEOTIDE SEQUENCE [LARGE SCALE GENOMIC DNA]</scope>
</reference>
<dbReference type="EMBL" id="CM044701">
    <property type="protein sequence ID" value="KAI5683442.1"/>
    <property type="molecule type" value="Genomic_DNA"/>
</dbReference>
<name>A0ACC0CF26_CATRO</name>
<comment type="caution">
    <text evidence="1">The sequence shown here is derived from an EMBL/GenBank/DDBJ whole genome shotgun (WGS) entry which is preliminary data.</text>
</comment>
<keyword evidence="2" id="KW-1185">Reference proteome</keyword>
<organism evidence="1 2">
    <name type="scientific">Catharanthus roseus</name>
    <name type="common">Madagascar periwinkle</name>
    <name type="synonym">Vinca rosea</name>
    <dbReference type="NCBI Taxonomy" id="4058"/>
    <lineage>
        <taxon>Eukaryota</taxon>
        <taxon>Viridiplantae</taxon>
        <taxon>Streptophyta</taxon>
        <taxon>Embryophyta</taxon>
        <taxon>Tracheophyta</taxon>
        <taxon>Spermatophyta</taxon>
        <taxon>Magnoliopsida</taxon>
        <taxon>eudicotyledons</taxon>
        <taxon>Gunneridae</taxon>
        <taxon>Pentapetalae</taxon>
        <taxon>asterids</taxon>
        <taxon>lamiids</taxon>
        <taxon>Gentianales</taxon>
        <taxon>Apocynaceae</taxon>
        <taxon>Rauvolfioideae</taxon>
        <taxon>Vinceae</taxon>
        <taxon>Catharanthinae</taxon>
        <taxon>Catharanthus</taxon>
    </lineage>
</organism>
<proteinExistence type="predicted"/>
<evidence type="ECO:0000313" key="2">
    <source>
        <dbReference type="Proteomes" id="UP001060085"/>
    </source>
</evidence>
<sequence>MDVLAADFEKAHAKIWSQAFSFANCASIKCAVQLGIPDAIDNNGKPMTLSELANSLQIKPSKAQNLHRLMAILVKAGFFTEEQKGDTNIYYGLTSLSHLLLEKEPMNLKEFALLMFDPIQLEAWNSLSKWFKKDEEDASTPFETAHGKTYWDKVIEEPKRFQQLCDYSKIDSELVAKYLVTEFKFLFDGVKIVIDVGCGTGEVAQIIAKTFPNLKSIMFDEPYVVAKLEKKDNLDVVPGNIFEKIPSADALILKWMLHNWNDEDCVKILKKCKEAIQENGGKVIIIDPMSKINDIEPDKVKISVDMNLNTMILFGTKIRTEKEYATLFKEAGFSGYKVYPFLDIRSVIVVSP</sequence>
<evidence type="ECO:0000313" key="1">
    <source>
        <dbReference type="EMBL" id="KAI5683442.1"/>
    </source>
</evidence>
<accession>A0ACC0CF26</accession>
<dbReference type="Proteomes" id="UP001060085">
    <property type="component" value="Linkage Group LG01"/>
</dbReference>